<dbReference type="Pfam" id="PF06103">
    <property type="entry name" value="DUF948"/>
    <property type="match status" value="1"/>
</dbReference>
<accession>A0A8J3W045</accession>
<feature type="region of interest" description="Disordered" evidence="1">
    <location>
        <begin position="119"/>
        <end position="138"/>
    </location>
</feature>
<evidence type="ECO:0000256" key="2">
    <source>
        <dbReference type="SAM" id="Phobius"/>
    </source>
</evidence>
<dbReference type="AlphaFoldDB" id="A0A8J3W045"/>
<dbReference type="Proteomes" id="UP000610966">
    <property type="component" value="Unassembled WGS sequence"/>
</dbReference>
<sequence length="138" mass="14480">MLSAGELAGLLVAVFWAILVCFLAVVLVKLTRLLNETTKSVAELSERLAPLLDDMGRTVSEANRRLVETEAITDNARAVSGDLVKITGVASALFATPLIKISALGHGLRAAIAARRGGPVSVPAPRQGDRSPARRGRG</sequence>
<comment type="caution">
    <text evidence="3">The sequence shown here is derived from an EMBL/GenBank/DDBJ whole genome shotgun (WGS) entry which is preliminary data.</text>
</comment>
<evidence type="ECO:0008006" key="5">
    <source>
        <dbReference type="Google" id="ProtNLM"/>
    </source>
</evidence>
<reference evidence="3" key="1">
    <citation type="submission" date="2021-01" db="EMBL/GenBank/DDBJ databases">
        <title>Whole genome shotgun sequence of Sphaerimonospora thailandensis NBRC 107569.</title>
        <authorList>
            <person name="Komaki H."/>
            <person name="Tamura T."/>
        </authorList>
    </citation>
    <scope>NUCLEOTIDE SEQUENCE</scope>
    <source>
        <strain evidence="3">NBRC 107569</strain>
    </source>
</reference>
<dbReference type="InterPro" id="IPR009293">
    <property type="entry name" value="UPF0478"/>
</dbReference>
<organism evidence="3 4">
    <name type="scientific">Sphaerimonospora thailandensis</name>
    <dbReference type="NCBI Taxonomy" id="795644"/>
    <lineage>
        <taxon>Bacteria</taxon>
        <taxon>Bacillati</taxon>
        <taxon>Actinomycetota</taxon>
        <taxon>Actinomycetes</taxon>
        <taxon>Streptosporangiales</taxon>
        <taxon>Streptosporangiaceae</taxon>
        <taxon>Sphaerimonospora</taxon>
    </lineage>
</organism>
<feature type="transmembrane region" description="Helical" evidence="2">
    <location>
        <begin position="6"/>
        <end position="28"/>
    </location>
</feature>
<dbReference type="RefSeq" id="WP_204016483.1">
    <property type="nucleotide sequence ID" value="NZ_BOOG01000025.1"/>
</dbReference>
<protein>
    <recommendedName>
        <fullName evidence="5">DUF948 domain-containing protein</fullName>
    </recommendedName>
</protein>
<gene>
    <name evidence="3" type="ORF">Mth01_30280</name>
</gene>
<proteinExistence type="predicted"/>
<dbReference type="EMBL" id="BOOG01000025">
    <property type="protein sequence ID" value="GIH70775.1"/>
    <property type="molecule type" value="Genomic_DNA"/>
</dbReference>
<keyword evidence="4" id="KW-1185">Reference proteome</keyword>
<keyword evidence="2" id="KW-1133">Transmembrane helix</keyword>
<keyword evidence="2" id="KW-0472">Membrane</keyword>
<evidence type="ECO:0000313" key="4">
    <source>
        <dbReference type="Proteomes" id="UP000610966"/>
    </source>
</evidence>
<keyword evidence="2" id="KW-0812">Transmembrane</keyword>
<evidence type="ECO:0000256" key="1">
    <source>
        <dbReference type="SAM" id="MobiDB-lite"/>
    </source>
</evidence>
<name>A0A8J3W045_9ACTN</name>
<evidence type="ECO:0000313" key="3">
    <source>
        <dbReference type="EMBL" id="GIH70775.1"/>
    </source>
</evidence>